<dbReference type="SUPFAM" id="SSF55073">
    <property type="entry name" value="Nucleotide cyclase"/>
    <property type="match status" value="1"/>
</dbReference>
<dbReference type="InterPro" id="IPR000160">
    <property type="entry name" value="GGDEF_dom"/>
</dbReference>
<dbReference type="GO" id="GO:0005886">
    <property type="term" value="C:plasma membrane"/>
    <property type="evidence" value="ECO:0007669"/>
    <property type="project" value="TreeGrafter"/>
</dbReference>
<dbReference type="InterPro" id="IPR043128">
    <property type="entry name" value="Rev_trsase/Diguanyl_cyclase"/>
</dbReference>
<evidence type="ECO:0000256" key="6">
    <source>
        <dbReference type="ARBA" id="ARBA00023136"/>
    </source>
</evidence>
<dbReference type="STRING" id="247633.GP2143_12661"/>
<dbReference type="Pfam" id="PF03924">
    <property type="entry name" value="CHASE"/>
    <property type="match status" value="1"/>
</dbReference>
<comment type="cofactor">
    <cofactor evidence="1">
        <name>Mg(2+)</name>
        <dbReference type="ChEBI" id="CHEBI:18420"/>
    </cofactor>
</comment>
<dbReference type="AlphaFoldDB" id="A0Y7K2"/>
<feature type="transmembrane region" description="Helical" evidence="8">
    <location>
        <begin position="12"/>
        <end position="30"/>
    </location>
</feature>
<feature type="domain" description="GGDEF" evidence="10">
    <location>
        <begin position="397"/>
        <end position="532"/>
    </location>
</feature>
<keyword evidence="4 8" id="KW-0812">Transmembrane</keyword>
<dbReference type="GO" id="GO:0052621">
    <property type="term" value="F:diguanylate cyclase activity"/>
    <property type="evidence" value="ECO:0007669"/>
    <property type="project" value="UniProtKB-EC"/>
</dbReference>
<dbReference type="PROSITE" id="PS50887">
    <property type="entry name" value="GGDEF"/>
    <property type="match status" value="1"/>
</dbReference>
<evidence type="ECO:0000256" key="8">
    <source>
        <dbReference type="SAM" id="Phobius"/>
    </source>
</evidence>
<proteinExistence type="predicted"/>
<dbReference type="PANTHER" id="PTHR45138">
    <property type="entry name" value="REGULATORY COMPONENTS OF SENSORY TRANSDUCTION SYSTEM"/>
    <property type="match status" value="1"/>
</dbReference>
<evidence type="ECO:0000259" key="9">
    <source>
        <dbReference type="PROSITE" id="PS50839"/>
    </source>
</evidence>
<dbReference type="CDD" id="cd01949">
    <property type="entry name" value="GGDEF"/>
    <property type="match status" value="1"/>
</dbReference>
<dbReference type="Pfam" id="PF00990">
    <property type="entry name" value="GGDEF"/>
    <property type="match status" value="1"/>
</dbReference>
<keyword evidence="12" id="KW-1185">Reference proteome</keyword>
<dbReference type="InterPro" id="IPR050469">
    <property type="entry name" value="Diguanylate_Cyclase"/>
</dbReference>
<name>A0Y7K2_9GAMM</name>
<comment type="catalytic activity">
    <reaction evidence="7">
        <text>2 GTP = 3',3'-c-di-GMP + 2 diphosphate</text>
        <dbReference type="Rhea" id="RHEA:24898"/>
        <dbReference type="ChEBI" id="CHEBI:33019"/>
        <dbReference type="ChEBI" id="CHEBI:37565"/>
        <dbReference type="ChEBI" id="CHEBI:58805"/>
        <dbReference type="EC" id="2.7.7.65"/>
    </reaction>
</comment>
<dbReference type="GO" id="GO:0007165">
    <property type="term" value="P:signal transduction"/>
    <property type="evidence" value="ECO:0007669"/>
    <property type="project" value="UniProtKB-ARBA"/>
</dbReference>
<evidence type="ECO:0000313" key="12">
    <source>
        <dbReference type="Proteomes" id="UP000004931"/>
    </source>
</evidence>
<dbReference type="eggNOG" id="COG3614">
    <property type="taxonomic scope" value="Bacteria"/>
</dbReference>
<comment type="caution">
    <text evidence="11">The sequence shown here is derived from an EMBL/GenBank/DDBJ whole genome shotgun (WGS) entry which is preliminary data.</text>
</comment>
<dbReference type="Gene3D" id="3.30.70.270">
    <property type="match status" value="1"/>
</dbReference>
<reference evidence="11 12" key="1">
    <citation type="journal article" date="2010" name="J. Bacteriol.">
        <title>Genome sequence of the oligotrophic marine Gammaproteobacterium HTCC2143, isolated from the Oregon Coast.</title>
        <authorList>
            <person name="Oh H.M."/>
            <person name="Kang I."/>
            <person name="Ferriera S."/>
            <person name="Giovannoni S.J."/>
            <person name="Cho J.C."/>
        </authorList>
    </citation>
    <scope>NUCLEOTIDE SEQUENCE [LARGE SCALE GENOMIC DNA]</scope>
    <source>
        <strain evidence="11 12">HTCC2143</strain>
    </source>
</reference>
<evidence type="ECO:0000259" key="10">
    <source>
        <dbReference type="PROSITE" id="PS50887"/>
    </source>
</evidence>
<dbReference type="FunFam" id="3.30.70.270:FF:000001">
    <property type="entry name" value="Diguanylate cyclase domain protein"/>
    <property type="match status" value="1"/>
</dbReference>
<keyword evidence="6 8" id="KW-0472">Membrane</keyword>
<dbReference type="Proteomes" id="UP000004931">
    <property type="component" value="Unassembled WGS sequence"/>
</dbReference>
<feature type="domain" description="CHASE" evidence="9">
    <location>
        <begin position="79"/>
        <end position="242"/>
    </location>
</feature>
<protein>
    <recommendedName>
        <fullName evidence="3">diguanylate cyclase</fullName>
        <ecNumber evidence="3">2.7.7.65</ecNumber>
    </recommendedName>
</protein>
<dbReference type="PANTHER" id="PTHR45138:SF9">
    <property type="entry name" value="DIGUANYLATE CYCLASE DGCM-RELATED"/>
    <property type="match status" value="1"/>
</dbReference>
<evidence type="ECO:0000313" key="11">
    <source>
        <dbReference type="EMBL" id="EAW32106.1"/>
    </source>
</evidence>
<dbReference type="EMBL" id="AAVT01000001">
    <property type="protein sequence ID" value="EAW32106.1"/>
    <property type="molecule type" value="Genomic_DNA"/>
</dbReference>
<evidence type="ECO:0000256" key="4">
    <source>
        <dbReference type="ARBA" id="ARBA00022692"/>
    </source>
</evidence>
<keyword evidence="5 8" id="KW-1133">Transmembrane helix</keyword>
<evidence type="ECO:0000256" key="2">
    <source>
        <dbReference type="ARBA" id="ARBA00004370"/>
    </source>
</evidence>
<sequence length="542" mass="61595">MLIKWKTKFTIILVLVIGSSLSGMGSYFLYRDDVSKHKFEVEKEFIDFRSRVDIRAATFDRDLDVNFEALRSLAILFNDGDKPDRHTFNQLAESIMARHSHVHAFSWEPRIGYADRAALEKQAREVFPGFDITQRNGDKLITASKRPEYFPVYYISPYLGNEAALGFDLASDAIRLDALEKARDSGGLQATASITLVQERGEHKGFLVFLPVYQGSQATVELRRKNLIGFITSVYRLADIFSHSAWSTDSRFEIDFKITEEISVDKKAVIYPSSDEEKLFNNAFFTEKKSLKKSYLYEKELPSVLGQTWTLEASSPKKQLSYKDFFGPISFFAVGMLFSIFMSMYLLQISKDAKGLRALNKRLDAISYLDGLTQIENRRRFDEYIAQELLRAIRIQSAMSVLMIDVDYFKSYNDHYGHVEGDRVLRDIATALKTVINRPVDLLARYGGEEFVIVLPDTEEAELIAARCNQVVRDLKIPHAYSAAASIITVSIGFETFIPNQGAQVSLVTENADKALYRAKEKGRDCAEKFDAQKPVVMAQQV</sequence>
<dbReference type="OrthoDB" id="9812260at2"/>
<feature type="transmembrane region" description="Helical" evidence="8">
    <location>
        <begin position="325"/>
        <end position="347"/>
    </location>
</feature>
<dbReference type="GO" id="GO:0043709">
    <property type="term" value="P:cell adhesion involved in single-species biofilm formation"/>
    <property type="evidence" value="ECO:0007669"/>
    <property type="project" value="TreeGrafter"/>
</dbReference>
<comment type="subcellular location">
    <subcellularLocation>
        <location evidence="2">Membrane</location>
    </subcellularLocation>
</comment>
<dbReference type="PROSITE" id="PS50839">
    <property type="entry name" value="CHASE"/>
    <property type="match status" value="1"/>
</dbReference>
<dbReference type="NCBIfam" id="TIGR00254">
    <property type="entry name" value="GGDEF"/>
    <property type="match status" value="1"/>
</dbReference>
<dbReference type="EC" id="2.7.7.65" evidence="3"/>
<evidence type="ECO:0000256" key="5">
    <source>
        <dbReference type="ARBA" id="ARBA00022989"/>
    </source>
</evidence>
<gene>
    <name evidence="11" type="ORF">GP2143_12661</name>
</gene>
<organism evidence="11 12">
    <name type="scientific">marine gamma proteobacterium HTCC2143</name>
    <dbReference type="NCBI Taxonomy" id="247633"/>
    <lineage>
        <taxon>Bacteria</taxon>
        <taxon>Pseudomonadati</taxon>
        <taxon>Pseudomonadota</taxon>
        <taxon>Gammaproteobacteria</taxon>
        <taxon>Cellvibrionales</taxon>
        <taxon>Spongiibacteraceae</taxon>
        <taxon>BD1-7 clade</taxon>
    </lineage>
</organism>
<dbReference type="InterPro" id="IPR029787">
    <property type="entry name" value="Nucleotide_cyclase"/>
</dbReference>
<dbReference type="eggNOG" id="COG3706">
    <property type="taxonomic scope" value="Bacteria"/>
</dbReference>
<dbReference type="InterPro" id="IPR006189">
    <property type="entry name" value="CHASE_dom"/>
</dbReference>
<dbReference type="InterPro" id="IPR042240">
    <property type="entry name" value="CHASE_sf"/>
</dbReference>
<accession>A0Y7K2</accession>
<evidence type="ECO:0000256" key="7">
    <source>
        <dbReference type="ARBA" id="ARBA00034247"/>
    </source>
</evidence>
<dbReference type="Gene3D" id="3.30.450.350">
    <property type="entry name" value="CHASE domain"/>
    <property type="match status" value="1"/>
</dbReference>
<dbReference type="GO" id="GO:1902201">
    <property type="term" value="P:negative regulation of bacterial-type flagellum-dependent cell motility"/>
    <property type="evidence" value="ECO:0007669"/>
    <property type="project" value="TreeGrafter"/>
</dbReference>
<dbReference type="SMART" id="SM01079">
    <property type="entry name" value="CHASE"/>
    <property type="match status" value="1"/>
</dbReference>
<dbReference type="SMART" id="SM00267">
    <property type="entry name" value="GGDEF"/>
    <property type="match status" value="1"/>
</dbReference>
<evidence type="ECO:0000256" key="3">
    <source>
        <dbReference type="ARBA" id="ARBA00012528"/>
    </source>
</evidence>
<evidence type="ECO:0000256" key="1">
    <source>
        <dbReference type="ARBA" id="ARBA00001946"/>
    </source>
</evidence>